<dbReference type="Pfam" id="PF16170">
    <property type="entry name" value="DUF4873"/>
    <property type="match status" value="1"/>
</dbReference>
<evidence type="ECO:0000259" key="1">
    <source>
        <dbReference type="Pfam" id="PF16170"/>
    </source>
</evidence>
<dbReference type="AlphaFoldDB" id="A4T4H7"/>
<evidence type="ECO:0000313" key="2">
    <source>
        <dbReference type="EMBL" id="ABP43422.1"/>
    </source>
</evidence>
<feature type="domain" description="DUF4873" evidence="1">
    <location>
        <begin position="16"/>
        <end position="99"/>
    </location>
</feature>
<reference evidence="2" key="1">
    <citation type="submission" date="2007-04" db="EMBL/GenBank/DDBJ databases">
        <authorList>
            <consortium name="US DOE Joint Genome Institute"/>
            <person name="Copeland A."/>
            <person name="Lucas S."/>
            <person name="Lapidus A."/>
            <person name="Barry K."/>
            <person name="Detter J.C."/>
            <person name="Glavina del Rio T."/>
            <person name="Hammon N."/>
            <person name="Israni S."/>
            <person name="Dalin E."/>
            <person name="Tice H."/>
            <person name="Pitluck S."/>
            <person name="Chain P."/>
            <person name="Malfatti S."/>
            <person name="Shin M."/>
            <person name="Vergez L."/>
            <person name="Schmutz J."/>
            <person name="Larimer F."/>
            <person name="Land M."/>
            <person name="Hauser L."/>
            <person name="Kyrpides N."/>
            <person name="Mikhailova N."/>
            <person name="Miller C."/>
            <person name="Richardson P."/>
        </authorList>
    </citation>
    <scope>NUCLEOTIDE SEQUENCE</scope>
    <source>
        <strain evidence="2">PYR-GCK</strain>
    </source>
</reference>
<reference evidence="2" key="2">
    <citation type="journal article" date="2013" name="PLoS ONE">
        <title>A Gene Expression Study of the Activities of Aromatic Ring-Cleavage Dioxygenases in Mycobacterium gilvum PYR-GCK to Changes in Salinity and pH during Pyrene Degradation.</title>
        <authorList>
            <person name="Badejo A.C."/>
            <person name="Badejo A.O."/>
            <person name="Shin K.H."/>
            <person name="Chai Y.G."/>
        </authorList>
    </citation>
    <scope>NUCLEOTIDE SEQUENCE [LARGE SCALE GENOMIC DNA]</scope>
    <source>
        <strain evidence="2">PYR-GCK</strain>
    </source>
</reference>
<dbReference type="STRING" id="350054.Mflv_0938"/>
<organism evidence="2">
    <name type="scientific">Mycolicibacterium gilvum (strain PYR-GCK)</name>
    <name type="common">Mycobacterium gilvum (strain PYR-GCK)</name>
    <dbReference type="NCBI Taxonomy" id="350054"/>
    <lineage>
        <taxon>Bacteria</taxon>
        <taxon>Bacillati</taxon>
        <taxon>Actinomycetota</taxon>
        <taxon>Actinomycetes</taxon>
        <taxon>Mycobacteriales</taxon>
        <taxon>Mycobacteriaceae</taxon>
        <taxon>Mycolicibacterium</taxon>
    </lineage>
</organism>
<dbReference type="InterPro" id="IPR032371">
    <property type="entry name" value="DUF4873"/>
</dbReference>
<gene>
    <name evidence="2" type="ordered locus">Mflv_0938</name>
</gene>
<sequence length="101" mass="11116">MEAEPLPVSTVDEDGIYAGPACLIIHEVRHAVRVRLKGSVNPFDGYFHWQGTVYDAPEHVRPTGSQIRLGIDDTEAPARLVERTADGHLMISGTGRPPFRP</sequence>
<dbReference type="KEGG" id="mgi:Mflv_0938"/>
<dbReference type="eggNOG" id="COG2072">
    <property type="taxonomic scope" value="Bacteria"/>
</dbReference>
<protein>
    <recommendedName>
        <fullName evidence="1">DUF4873 domain-containing protein</fullName>
    </recommendedName>
</protein>
<dbReference type="HOGENOM" id="CLU_163401_0_0_11"/>
<dbReference type="EMBL" id="CP000656">
    <property type="protein sequence ID" value="ABP43422.1"/>
    <property type="molecule type" value="Genomic_DNA"/>
</dbReference>
<proteinExistence type="predicted"/>
<name>A4T4H7_MYCGI</name>
<accession>A4T4H7</accession>